<evidence type="ECO:0000313" key="2">
    <source>
        <dbReference type="Proteomes" id="UP000753908"/>
    </source>
</evidence>
<dbReference type="EMBL" id="JAHHIF010000001">
    <property type="protein sequence ID" value="MBW4542908.1"/>
    <property type="molecule type" value="Genomic_DNA"/>
</dbReference>
<proteinExistence type="predicted"/>
<organism evidence="1 2">
    <name type="scientific">Symplocastrum torsivum CPER-KK1</name>
    <dbReference type="NCBI Taxonomy" id="450513"/>
    <lineage>
        <taxon>Bacteria</taxon>
        <taxon>Bacillati</taxon>
        <taxon>Cyanobacteriota</taxon>
        <taxon>Cyanophyceae</taxon>
        <taxon>Oscillatoriophycideae</taxon>
        <taxon>Oscillatoriales</taxon>
        <taxon>Microcoleaceae</taxon>
        <taxon>Symplocastrum</taxon>
    </lineage>
</organism>
<gene>
    <name evidence="1" type="ORF">KME25_00440</name>
</gene>
<comment type="caution">
    <text evidence="1">The sequence shown here is derived from an EMBL/GenBank/DDBJ whole genome shotgun (WGS) entry which is preliminary data.</text>
</comment>
<name>A0A951U789_9CYAN</name>
<accession>A0A951U789</accession>
<dbReference type="AlphaFoldDB" id="A0A951U789"/>
<evidence type="ECO:0000313" key="1">
    <source>
        <dbReference type="EMBL" id="MBW4542908.1"/>
    </source>
</evidence>
<sequence length="142" mass="16835">MFFHQELYDFWFRSKGIWVSKLVKVKVSLLDEQELLAISQIHQLSEAEFGVKMAWNYVIKDESGQMSWCVDANQPNLVFTNKSLSGDSPRILDYQMIEANKLVIKFGKLEETFYLENDNKRLRELRQEGKLLRRLWEEKLSA</sequence>
<reference evidence="1" key="2">
    <citation type="journal article" date="2022" name="Microbiol. Resour. Announc.">
        <title>Metagenome Sequencing to Explore Phylogenomics of Terrestrial Cyanobacteria.</title>
        <authorList>
            <person name="Ward R.D."/>
            <person name="Stajich J.E."/>
            <person name="Johansen J.R."/>
            <person name="Huntemann M."/>
            <person name="Clum A."/>
            <person name="Foster B."/>
            <person name="Foster B."/>
            <person name="Roux S."/>
            <person name="Palaniappan K."/>
            <person name="Varghese N."/>
            <person name="Mukherjee S."/>
            <person name="Reddy T.B.K."/>
            <person name="Daum C."/>
            <person name="Copeland A."/>
            <person name="Chen I.A."/>
            <person name="Ivanova N.N."/>
            <person name="Kyrpides N.C."/>
            <person name="Shapiro N."/>
            <person name="Eloe-Fadrosh E.A."/>
            <person name="Pietrasiak N."/>
        </authorList>
    </citation>
    <scope>NUCLEOTIDE SEQUENCE</scope>
    <source>
        <strain evidence="1">CPER-KK1</strain>
    </source>
</reference>
<dbReference type="Proteomes" id="UP000753908">
    <property type="component" value="Unassembled WGS sequence"/>
</dbReference>
<protein>
    <submittedName>
        <fullName evidence="1">Uncharacterized protein</fullName>
    </submittedName>
</protein>
<reference evidence="1" key="1">
    <citation type="submission" date="2021-05" db="EMBL/GenBank/DDBJ databases">
        <authorList>
            <person name="Pietrasiak N."/>
            <person name="Ward R."/>
            <person name="Stajich J.E."/>
            <person name="Kurbessoian T."/>
        </authorList>
    </citation>
    <scope>NUCLEOTIDE SEQUENCE</scope>
    <source>
        <strain evidence="1">CPER-KK1</strain>
    </source>
</reference>